<evidence type="ECO:0000256" key="1">
    <source>
        <dbReference type="SAM" id="MobiDB-lite"/>
    </source>
</evidence>
<dbReference type="EnsemblMetazoa" id="PPA43419.1">
    <property type="protein sequence ID" value="PPA43419.1"/>
    <property type="gene ID" value="WBGene00281788"/>
</dbReference>
<reference evidence="3" key="1">
    <citation type="journal article" date="2008" name="Nat. Genet.">
        <title>The Pristionchus pacificus genome provides a unique perspective on nematode lifestyle and parasitism.</title>
        <authorList>
            <person name="Dieterich C."/>
            <person name="Clifton S.W."/>
            <person name="Schuster L.N."/>
            <person name="Chinwalla A."/>
            <person name="Delehaunty K."/>
            <person name="Dinkelacker I."/>
            <person name="Fulton L."/>
            <person name="Fulton R."/>
            <person name="Godfrey J."/>
            <person name="Minx P."/>
            <person name="Mitreva M."/>
            <person name="Roeseler W."/>
            <person name="Tian H."/>
            <person name="Witte H."/>
            <person name="Yang S.P."/>
            <person name="Wilson R.K."/>
            <person name="Sommer R.J."/>
        </authorList>
    </citation>
    <scope>NUCLEOTIDE SEQUENCE [LARGE SCALE GENOMIC DNA]</scope>
    <source>
        <strain evidence="3">PS312</strain>
    </source>
</reference>
<organism evidence="2 3">
    <name type="scientific">Pristionchus pacificus</name>
    <name type="common">Parasitic nematode worm</name>
    <dbReference type="NCBI Taxonomy" id="54126"/>
    <lineage>
        <taxon>Eukaryota</taxon>
        <taxon>Metazoa</taxon>
        <taxon>Ecdysozoa</taxon>
        <taxon>Nematoda</taxon>
        <taxon>Chromadorea</taxon>
        <taxon>Rhabditida</taxon>
        <taxon>Rhabditina</taxon>
        <taxon>Diplogasteromorpha</taxon>
        <taxon>Diplogasteroidea</taxon>
        <taxon>Neodiplogasteridae</taxon>
        <taxon>Pristionchus</taxon>
    </lineage>
</organism>
<evidence type="ECO:0000313" key="3">
    <source>
        <dbReference type="Proteomes" id="UP000005239"/>
    </source>
</evidence>
<protein>
    <submittedName>
        <fullName evidence="2">Uncharacterized protein</fullName>
    </submittedName>
</protein>
<reference evidence="2" key="2">
    <citation type="submission" date="2022-06" db="UniProtKB">
        <authorList>
            <consortium name="EnsemblMetazoa"/>
        </authorList>
    </citation>
    <scope>IDENTIFICATION</scope>
    <source>
        <strain evidence="2">PS312</strain>
    </source>
</reference>
<accession>A0A2A6BUI6</accession>
<dbReference type="Proteomes" id="UP000005239">
    <property type="component" value="Unassembled WGS sequence"/>
</dbReference>
<feature type="compositionally biased region" description="Pro residues" evidence="1">
    <location>
        <begin position="42"/>
        <end position="55"/>
    </location>
</feature>
<keyword evidence="3" id="KW-1185">Reference proteome</keyword>
<name>A0A2A6BUI6_PRIPA</name>
<dbReference type="AlphaFoldDB" id="A0A2A6BUI6"/>
<feature type="region of interest" description="Disordered" evidence="1">
    <location>
        <begin position="42"/>
        <end position="77"/>
    </location>
</feature>
<proteinExistence type="predicted"/>
<evidence type="ECO:0000313" key="2">
    <source>
        <dbReference type="EnsemblMetazoa" id="PPA43419.1"/>
    </source>
</evidence>
<gene>
    <name evidence="2" type="primary">WBGene00281788</name>
</gene>
<accession>A0A8R1Z1W4</accession>
<sequence length="127" mass="13368">MRRARISFYQNRHLKLFEFRFSIGPLLASTSSSFTSAPIIPLAPPPAGSAAPPPLHQQQPLAARSDPSDLLQMDAPAAADAAAPAAAAHAAFSNPFDGSSFNDPAGEWASLLSQCDFTSSNGTIQWS</sequence>